<sequence>MPIMMGLTGCHIFSGMDFMGGGFLFYGIITLLIFIAIVYLFNDHQNSHRQNSALDILDREYAQGKISDADYAKRKENLKK</sequence>
<dbReference type="Proteomes" id="UP000051515">
    <property type="component" value="Unassembled WGS sequence"/>
</dbReference>
<dbReference type="AlphaFoldDB" id="A0A0R1KGJ1"/>
<comment type="caution">
    <text evidence="2">The sequence shown here is derived from an EMBL/GenBank/DDBJ whole genome shotgun (WGS) entry which is preliminary data.</text>
</comment>
<reference evidence="2 3" key="1">
    <citation type="journal article" date="2015" name="Genome Announc.">
        <title>Expanding the biotechnology potential of lactobacilli through comparative genomics of 213 strains and associated genera.</title>
        <authorList>
            <person name="Sun Z."/>
            <person name="Harris H.M."/>
            <person name="McCann A."/>
            <person name="Guo C."/>
            <person name="Argimon S."/>
            <person name="Zhang W."/>
            <person name="Yang X."/>
            <person name="Jeffery I.B."/>
            <person name="Cooney J.C."/>
            <person name="Kagawa T.F."/>
            <person name="Liu W."/>
            <person name="Song Y."/>
            <person name="Salvetti E."/>
            <person name="Wrobel A."/>
            <person name="Rasinkangas P."/>
            <person name="Parkhill J."/>
            <person name="Rea M.C."/>
            <person name="O'Sullivan O."/>
            <person name="Ritari J."/>
            <person name="Douillard F.P."/>
            <person name="Paul Ross R."/>
            <person name="Yang R."/>
            <person name="Briner A.E."/>
            <person name="Felis G.E."/>
            <person name="de Vos W.M."/>
            <person name="Barrangou R."/>
            <person name="Klaenhammer T.R."/>
            <person name="Caufield P.W."/>
            <person name="Cui Y."/>
            <person name="Zhang H."/>
            <person name="O'Toole P.W."/>
        </authorList>
    </citation>
    <scope>NUCLEOTIDE SEQUENCE [LARGE SCALE GENOMIC DNA]</scope>
    <source>
        <strain evidence="2 3">DSM 19674</strain>
    </source>
</reference>
<feature type="transmembrane region" description="Helical" evidence="1">
    <location>
        <begin position="23"/>
        <end position="41"/>
    </location>
</feature>
<evidence type="ECO:0000256" key="1">
    <source>
        <dbReference type="SAM" id="Phobius"/>
    </source>
</evidence>
<keyword evidence="1" id="KW-1133">Transmembrane helix</keyword>
<dbReference type="PATRIC" id="fig|1423788.3.peg.2671"/>
<evidence type="ECO:0000313" key="2">
    <source>
        <dbReference type="EMBL" id="KRK82589.1"/>
    </source>
</evidence>
<dbReference type="STRING" id="1423788.FC78_GL002600"/>
<gene>
    <name evidence="2" type="ORF">FC78_GL002600</name>
</gene>
<keyword evidence="1" id="KW-0812">Transmembrane</keyword>
<dbReference type="EMBL" id="AZDY01000038">
    <property type="protein sequence ID" value="KRK82589.1"/>
    <property type="molecule type" value="Genomic_DNA"/>
</dbReference>
<name>A0A0R1KGJ1_9LACO</name>
<keyword evidence="3" id="KW-1185">Reference proteome</keyword>
<keyword evidence="1" id="KW-0472">Membrane</keyword>
<evidence type="ECO:0000313" key="3">
    <source>
        <dbReference type="Proteomes" id="UP000051515"/>
    </source>
</evidence>
<proteinExistence type="predicted"/>
<evidence type="ECO:0008006" key="4">
    <source>
        <dbReference type="Google" id="ProtNLM"/>
    </source>
</evidence>
<accession>A0A0R1KGJ1</accession>
<protein>
    <recommendedName>
        <fullName evidence="4">SHOCT domain-containing protein</fullName>
    </recommendedName>
</protein>
<organism evidence="2 3">
    <name type="scientific">Companilactobacillus bobalius DSM 19674</name>
    <dbReference type="NCBI Taxonomy" id="1423788"/>
    <lineage>
        <taxon>Bacteria</taxon>
        <taxon>Bacillati</taxon>
        <taxon>Bacillota</taxon>
        <taxon>Bacilli</taxon>
        <taxon>Lactobacillales</taxon>
        <taxon>Lactobacillaceae</taxon>
        <taxon>Companilactobacillus</taxon>
        <taxon>Companilactobacillus bobalius</taxon>
    </lineage>
</organism>